<dbReference type="Pfam" id="PF13411">
    <property type="entry name" value="MerR_1"/>
    <property type="match status" value="1"/>
</dbReference>
<dbReference type="GO" id="GO:0003700">
    <property type="term" value="F:DNA-binding transcription factor activity"/>
    <property type="evidence" value="ECO:0007669"/>
    <property type="project" value="InterPro"/>
</dbReference>
<evidence type="ECO:0000313" key="6">
    <source>
        <dbReference type="EMBL" id="KAB0285627.1"/>
    </source>
</evidence>
<feature type="domain" description="HTH merR-type" evidence="5">
    <location>
        <begin position="1"/>
        <end position="71"/>
    </location>
</feature>
<proteinExistence type="predicted"/>
<sequence length="136" mass="15689">MRIGEFCRQAGVSKELVRHYESLGLISSSSVQAGSRVYREFDEQALNRLYLVQKAKSMGLTLKQIKPLLDAFLNYDMSDTEAISILLKQSERMDEIIQQAQDVKNLIQDQIDRIEGKVERHCENHKYLSPRSKEAE</sequence>
<dbReference type="PANTHER" id="PTHR30204">
    <property type="entry name" value="REDOX-CYCLING DRUG-SENSING TRANSCRIPTIONAL ACTIVATOR SOXR"/>
    <property type="match status" value="1"/>
</dbReference>
<dbReference type="PANTHER" id="PTHR30204:SF69">
    <property type="entry name" value="MERR-FAMILY TRANSCRIPTIONAL REGULATOR"/>
    <property type="match status" value="1"/>
</dbReference>
<evidence type="ECO:0000313" key="7">
    <source>
        <dbReference type="Proteomes" id="UP000326789"/>
    </source>
</evidence>
<keyword evidence="1" id="KW-0678">Repressor</keyword>
<name>A0A5N3QTV2_9VIBR</name>
<dbReference type="Proteomes" id="UP000326789">
    <property type="component" value="Unassembled WGS sequence"/>
</dbReference>
<gene>
    <name evidence="6" type="ORF">F2P58_24320</name>
</gene>
<dbReference type="InterPro" id="IPR047057">
    <property type="entry name" value="MerR_fam"/>
</dbReference>
<reference evidence="6 7" key="1">
    <citation type="submission" date="2019-09" db="EMBL/GenBank/DDBJ databases">
        <title>Whole genome sequence of Vibrio fortis.</title>
        <authorList>
            <person name="Das S.K."/>
        </authorList>
    </citation>
    <scope>NUCLEOTIDE SEQUENCE [LARGE SCALE GENOMIC DNA]</scope>
    <source>
        <strain evidence="6 7">AN60</strain>
    </source>
</reference>
<dbReference type="GO" id="GO:0003677">
    <property type="term" value="F:DNA binding"/>
    <property type="evidence" value="ECO:0007669"/>
    <property type="project" value="UniProtKB-KW"/>
</dbReference>
<dbReference type="SUPFAM" id="SSF46955">
    <property type="entry name" value="Putative DNA-binding domain"/>
    <property type="match status" value="1"/>
</dbReference>
<evidence type="ECO:0000256" key="3">
    <source>
        <dbReference type="ARBA" id="ARBA00023125"/>
    </source>
</evidence>
<evidence type="ECO:0000259" key="5">
    <source>
        <dbReference type="PROSITE" id="PS50937"/>
    </source>
</evidence>
<dbReference type="InterPro" id="IPR009061">
    <property type="entry name" value="DNA-bd_dom_put_sf"/>
</dbReference>
<dbReference type="EMBL" id="VWSE01000010">
    <property type="protein sequence ID" value="KAB0285627.1"/>
    <property type="molecule type" value="Genomic_DNA"/>
</dbReference>
<dbReference type="RefSeq" id="WP_150873325.1">
    <property type="nucleotide sequence ID" value="NZ_BTGL01000014.1"/>
</dbReference>
<dbReference type="AlphaFoldDB" id="A0A5N3QTV2"/>
<evidence type="ECO:0000256" key="2">
    <source>
        <dbReference type="ARBA" id="ARBA00023015"/>
    </source>
</evidence>
<evidence type="ECO:0000256" key="1">
    <source>
        <dbReference type="ARBA" id="ARBA00022491"/>
    </source>
</evidence>
<dbReference type="SMART" id="SM00422">
    <property type="entry name" value="HTH_MERR"/>
    <property type="match status" value="1"/>
</dbReference>
<dbReference type="InterPro" id="IPR000551">
    <property type="entry name" value="MerR-type_HTH_dom"/>
</dbReference>
<keyword evidence="4" id="KW-0804">Transcription</keyword>
<organism evidence="6 7">
    <name type="scientific">Vibrio fortis</name>
    <dbReference type="NCBI Taxonomy" id="212667"/>
    <lineage>
        <taxon>Bacteria</taxon>
        <taxon>Pseudomonadati</taxon>
        <taxon>Pseudomonadota</taxon>
        <taxon>Gammaproteobacteria</taxon>
        <taxon>Vibrionales</taxon>
        <taxon>Vibrionaceae</taxon>
        <taxon>Vibrio</taxon>
    </lineage>
</organism>
<dbReference type="PRINTS" id="PR00040">
    <property type="entry name" value="HTHMERR"/>
</dbReference>
<dbReference type="Gene3D" id="1.10.1660.10">
    <property type="match status" value="1"/>
</dbReference>
<keyword evidence="3" id="KW-0238">DNA-binding</keyword>
<comment type="caution">
    <text evidence="6">The sequence shown here is derived from an EMBL/GenBank/DDBJ whole genome shotgun (WGS) entry which is preliminary data.</text>
</comment>
<evidence type="ECO:0000256" key="4">
    <source>
        <dbReference type="ARBA" id="ARBA00023163"/>
    </source>
</evidence>
<dbReference type="PROSITE" id="PS50937">
    <property type="entry name" value="HTH_MERR_2"/>
    <property type="match status" value="1"/>
</dbReference>
<protein>
    <submittedName>
        <fullName evidence="6">MerR family transcriptional regulator</fullName>
    </submittedName>
</protein>
<accession>A0A5N3QTV2</accession>
<keyword evidence="2" id="KW-0805">Transcription regulation</keyword>